<keyword evidence="2" id="KW-1185">Reference proteome</keyword>
<dbReference type="EMBL" id="KN837138">
    <property type="protein sequence ID" value="KIJ41253.1"/>
    <property type="molecule type" value="Genomic_DNA"/>
</dbReference>
<dbReference type="Proteomes" id="UP000054279">
    <property type="component" value="Unassembled WGS sequence"/>
</dbReference>
<organism evidence="1 2">
    <name type="scientific">Sphaerobolus stellatus (strain SS14)</name>
    <dbReference type="NCBI Taxonomy" id="990650"/>
    <lineage>
        <taxon>Eukaryota</taxon>
        <taxon>Fungi</taxon>
        <taxon>Dikarya</taxon>
        <taxon>Basidiomycota</taxon>
        <taxon>Agaricomycotina</taxon>
        <taxon>Agaricomycetes</taxon>
        <taxon>Phallomycetidae</taxon>
        <taxon>Geastrales</taxon>
        <taxon>Sphaerobolaceae</taxon>
        <taxon>Sphaerobolus</taxon>
    </lineage>
</organism>
<dbReference type="HOGENOM" id="CLU_1518799_0_0_1"/>
<evidence type="ECO:0000313" key="2">
    <source>
        <dbReference type="Proteomes" id="UP000054279"/>
    </source>
</evidence>
<sequence>MQEKAQDLKQELCNALLSTLNEIRQAHLRIDSGPDIERARGIIHFSDACDKRHVDASRLQVELKEGNTDKQIEIRKLFVQLKQAYDARQRLWDSFEARINEFRKHCSQPILLTCLSLAFCLSHYFELPVSHQQDVLGQLDDNMAYTISEQEKKLRAVLKENSNKDREKLLRGVLGRL</sequence>
<dbReference type="AlphaFoldDB" id="A0A0C9UDX4"/>
<reference evidence="1 2" key="1">
    <citation type="submission" date="2014-06" db="EMBL/GenBank/DDBJ databases">
        <title>Evolutionary Origins and Diversification of the Mycorrhizal Mutualists.</title>
        <authorList>
            <consortium name="DOE Joint Genome Institute"/>
            <consortium name="Mycorrhizal Genomics Consortium"/>
            <person name="Kohler A."/>
            <person name="Kuo A."/>
            <person name="Nagy L.G."/>
            <person name="Floudas D."/>
            <person name="Copeland A."/>
            <person name="Barry K.W."/>
            <person name="Cichocki N."/>
            <person name="Veneault-Fourrey C."/>
            <person name="LaButti K."/>
            <person name="Lindquist E.A."/>
            <person name="Lipzen A."/>
            <person name="Lundell T."/>
            <person name="Morin E."/>
            <person name="Murat C."/>
            <person name="Riley R."/>
            <person name="Ohm R."/>
            <person name="Sun H."/>
            <person name="Tunlid A."/>
            <person name="Henrissat B."/>
            <person name="Grigoriev I.V."/>
            <person name="Hibbett D.S."/>
            <person name="Martin F."/>
        </authorList>
    </citation>
    <scope>NUCLEOTIDE SEQUENCE [LARGE SCALE GENOMIC DNA]</scope>
    <source>
        <strain evidence="1 2">SS14</strain>
    </source>
</reference>
<dbReference type="OrthoDB" id="2678231at2759"/>
<evidence type="ECO:0000313" key="1">
    <source>
        <dbReference type="EMBL" id="KIJ41253.1"/>
    </source>
</evidence>
<gene>
    <name evidence="1" type="ORF">M422DRAFT_31855</name>
</gene>
<protein>
    <submittedName>
        <fullName evidence="1">Uncharacterized protein</fullName>
    </submittedName>
</protein>
<name>A0A0C9UDX4_SPHS4</name>
<proteinExistence type="predicted"/>
<accession>A0A0C9UDX4</accession>